<dbReference type="EMBL" id="CM007897">
    <property type="protein sequence ID" value="OTG18748.1"/>
    <property type="molecule type" value="Genomic_DNA"/>
</dbReference>
<dbReference type="EMBL" id="MNCJ02000323">
    <property type="protein sequence ID" value="KAF5795686.1"/>
    <property type="molecule type" value="Genomic_DNA"/>
</dbReference>
<reference evidence="2 4" key="1">
    <citation type="journal article" date="2017" name="Nature">
        <title>The sunflower genome provides insights into oil metabolism, flowering and Asterid evolution.</title>
        <authorList>
            <person name="Badouin H."/>
            <person name="Gouzy J."/>
            <person name="Grassa C.J."/>
            <person name="Murat F."/>
            <person name="Staton S.E."/>
            <person name="Cottret L."/>
            <person name="Lelandais-Briere C."/>
            <person name="Owens G.L."/>
            <person name="Carrere S."/>
            <person name="Mayjonade B."/>
            <person name="Legrand L."/>
            <person name="Gill N."/>
            <person name="Kane N.C."/>
            <person name="Bowers J.E."/>
            <person name="Hubner S."/>
            <person name="Bellec A."/>
            <person name="Berard A."/>
            <person name="Berges H."/>
            <person name="Blanchet N."/>
            <person name="Boniface M.C."/>
            <person name="Brunel D."/>
            <person name="Catrice O."/>
            <person name="Chaidir N."/>
            <person name="Claudel C."/>
            <person name="Donnadieu C."/>
            <person name="Faraut T."/>
            <person name="Fievet G."/>
            <person name="Helmstetter N."/>
            <person name="King M."/>
            <person name="Knapp S.J."/>
            <person name="Lai Z."/>
            <person name="Le Paslier M.C."/>
            <person name="Lippi Y."/>
            <person name="Lorenzon L."/>
            <person name="Mandel J.R."/>
            <person name="Marage G."/>
            <person name="Marchand G."/>
            <person name="Marquand E."/>
            <person name="Bret-Mestries E."/>
            <person name="Morien E."/>
            <person name="Nambeesan S."/>
            <person name="Nguyen T."/>
            <person name="Pegot-Espagnet P."/>
            <person name="Pouilly N."/>
            <person name="Raftis F."/>
            <person name="Sallet E."/>
            <person name="Schiex T."/>
            <person name="Thomas J."/>
            <person name="Vandecasteele C."/>
            <person name="Vares D."/>
            <person name="Vear F."/>
            <person name="Vautrin S."/>
            <person name="Crespi M."/>
            <person name="Mangin B."/>
            <person name="Burke J.M."/>
            <person name="Salse J."/>
            <person name="Munos S."/>
            <person name="Vincourt P."/>
            <person name="Rieseberg L.H."/>
            <person name="Langlade N.B."/>
        </authorList>
    </citation>
    <scope>NUCLEOTIDE SEQUENCE [LARGE SCALE GENOMIC DNA]</scope>
    <source>
        <strain evidence="4">cv. SF193</strain>
        <tissue evidence="2">Leaves</tissue>
    </source>
</reference>
<keyword evidence="1" id="KW-0812">Transmembrane</keyword>
<reference evidence="3" key="2">
    <citation type="submission" date="2017-02" db="EMBL/GenBank/DDBJ databases">
        <title>Sunflower complete genome.</title>
        <authorList>
            <person name="Langlade N."/>
            <person name="Munos S."/>
        </authorList>
    </citation>
    <scope>NUCLEOTIDE SEQUENCE [LARGE SCALE GENOMIC DNA]</scope>
    <source>
        <tissue evidence="3">Leaves</tissue>
    </source>
</reference>
<name>A0A251U5X4_HELAN</name>
<sequence>MQLMVVLHALTVFYAHTKDIIGLRLLYILLQLCFLHFHLPRILTLIIYHTLSKLKSKPRVIILAHHLEREREKGA</sequence>
<dbReference type="Gramene" id="mRNA:HanXRQr2_Chr08g0342681">
    <property type="protein sequence ID" value="CDS:HanXRQr2_Chr08g0342681.1"/>
    <property type="gene ID" value="HanXRQr2_Chr08g0342681"/>
</dbReference>
<protein>
    <submittedName>
        <fullName evidence="3">Uncharacterized protein</fullName>
    </submittedName>
</protein>
<dbReference type="InParanoid" id="A0A251U5X4"/>
<keyword evidence="4" id="KW-1185">Reference proteome</keyword>
<keyword evidence="1" id="KW-1133">Transmembrane helix</keyword>
<gene>
    <name evidence="3" type="ORF">HannXRQ_Chr08g0226461</name>
    <name evidence="2" type="ORF">HanXRQr2_Chr08g0342681</name>
</gene>
<evidence type="ECO:0000313" key="3">
    <source>
        <dbReference type="EMBL" id="OTG18748.1"/>
    </source>
</evidence>
<feature type="transmembrane region" description="Helical" evidence="1">
    <location>
        <begin position="27"/>
        <end position="48"/>
    </location>
</feature>
<dbReference type="AlphaFoldDB" id="A0A251U5X4"/>
<evidence type="ECO:0000256" key="1">
    <source>
        <dbReference type="SAM" id="Phobius"/>
    </source>
</evidence>
<evidence type="ECO:0000313" key="4">
    <source>
        <dbReference type="Proteomes" id="UP000215914"/>
    </source>
</evidence>
<reference evidence="2" key="3">
    <citation type="submission" date="2020-06" db="EMBL/GenBank/DDBJ databases">
        <title>Helianthus annuus Genome sequencing and assembly Release 2.</title>
        <authorList>
            <person name="Gouzy J."/>
            <person name="Langlade N."/>
            <person name="Munos S."/>
        </authorList>
    </citation>
    <scope>NUCLEOTIDE SEQUENCE</scope>
    <source>
        <tissue evidence="2">Leaves</tissue>
    </source>
</reference>
<evidence type="ECO:0000313" key="2">
    <source>
        <dbReference type="EMBL" id="KAF5795686.1"/>
    </source>
</evidence>
<dbReference type="Proteomes" id="UP000215914">
    <property type="component" value="Chromosome 8"/>
</dbReference>
<proteinExistence type="predicted"/>
<accession>A0A251U5X4</accession>
<organism evidence="3 4">
    <name type="scientific">Helianthus annuus</name>
    <name type="common">Common sunflower</name>
    <dbReference type="NCBI Taxonomy" id="4232"/>
    <lineage>
        <taxon>Eukaryota</taxon>
        <taxon>Viridiplantae</taxon>
        <taxon>Streptophyta</taxon>
        <taxon>Embryophyta</taxon>
        <taxon>Tracheophyta</taxon>
        <taxon>Spermatophyta</taxon>
        <taxon>Magnoliopsida</taxon>
        <taxon>eudicotyledons</taxon>
        <taxon>Gunneridae</taxon>
        <taxon>Pentapetalae</taxon>
        <taxon>asterids</taxon>
        <taxon>campanulids</taxon>
        <taxon>Asterales</taxon>
        <taxon>Asteraceae</taxon>
        <taxon>Asteroideae</taxon>
        <taxon>Heliantheae alliance</taxon>
        <taxon>Heliantheae</taxon>
        <taxon>Helianthus</taxon>
    </lineage>
</organism>
<keyword evidence="1" id="KW-0472">Membrane</keyword>